<organism evidence="5 6">
    <name type="scientific">Angiostrongylus cantonensis</name>
    <name type="common">Rat lungworm</name>
    <dbReference type="NCBI Taxonomy" id="6313"/>
    <lineage>
        <taxon>Eukaryota</taxon>
        <taxon>Metazoa</taxon>
        <taxon>Ecdysozoa</taxon>
        <taxon>Nematoda</taxon>
        <taxon>Chromadorea</taxon>
        <taxon>Rhabditida</taxon>
        <taxon>Rhabditina</taxon>
        <taxon>Rhabditomorpha</taxon>
        <taxon>Strongyloidea</taxon>
        <taxon>Metastrongylidae</taxon>
        <taxon>Angiostrongylus</taxon>
    </lineage>
</organism>
<sequence>MSTVASNRLYLYKNNERGHMIRDALKKKCAEKLREKRMSQFASRRNMECIVRETVSAEVKSDFGDLDENVLLELYESITNSLIQEQYEDICRTEEERLAADVDEFMNPSVYCPACLLSQLSVDERSAKCQGCSFLHHFDNKSTPPTQSELKRLLSEGFMTHEATACSGQPQPMEIGGKLALHCEGCGYNVVII</sequence>
<dbReference type="GO" id="GO:0006606">
    <property type="term" value="P:protein import into nucleus"/>
    <property type="evidence" value="ECO:0007669"/>
    <property type="project" value="TreeGrafter"/>
</dbReference>
<reference evidence="5" key="1">
    <citation type="submission" date="2012-09" db="EMBL/GenBank/DDBJ databases">
        <authorList>
            <person name="Martin A.A."/>
        </authorList>
    </citation>
    <scope>NUCLEOTIDE SEQUENCE</scope>
</reference>
<evidence type="ECO:0000313" key="6">
    <source>
        <dbReference type="WBParaSite" id="ACAC_0000229801-mRNA-1"/>
    </source>
</evidence>
<dbReference type="PANTHER" id="PTHR31742:SF1">
    <property type="entry name" value="RPA-INTERACTING PROTEIN"/>
    <property type="match status" value="1"/>
</dbReference>
<dbReference type="WBParaSite" id="ACAC_0000229801-mRNA-1">
    <property type="protein sequence ID" value="ACAC_0000229801-mRNA-1"/>
    <property type="gene ID" value="ACAC_0000229801"/>
</dbReference>
<reference evidence="6" key="2">
    <citation type="submission" date="2017-02" db="UniProtKB">
        <authorList>
            <consortium name="WormBaseParasite"/>
        </authorList>
    </citation>
    <scope>IDENTIFICATION</scope>
</reference>
<keyword evidence="5" id="KW-1185">Reference proteome</keyword>
<feature type="domain" description="RPA-interacting protein C-terminal" evidence="4">
    <location>
        <begin position="112"/>
        <end position="188"/>
    </location>
</feature>
<dbReference type="Pfam" id="PF14768">
    <property type="entry name" value="RPA_interact_C"/>
    <property type="match status" value="1"/>
</dbReference>
<keyword evidence="1" id="KW-0479">Metal-binding</keyword>
<dbReference type="GO" id="GO:0008270">
    <property type="term" value="F:zinc ion binding"/>
    <property type="evidence" value="ECO:0007669"/>
    <property type="project" value="UniProtKB-KW"/>
</dbReference>
<dbReference type="STRING" id="6313.A0A0K0CXJ1"/>
<dbReference type="PANTHER" id="PTHR31742">
    <property type="entry name" value="RPA-INTERACTING PROTEIN RPAIN"/>
    <property type="match status" value="1"/>
</dbReference>
<keyword evidence="2" id="KW-0863">Zinc-finger</keyword>
<dbReference type="Proteomes" id="UP000035642">
    <property type="component" value="Unassembled WGS sequence"/>
</dbReference>
<accession>A0A0K0CXJ1</accession>
<dbReference type="AlphaFoldDB" id="A0A0K0CXJ1"/>
<proteinExistence type="predicted"/>
<evidence type="ECO:0000256" key="1">
    <source>
        <dbReference type="ARBA" id="ARBA00022723"/>
    </source>
</evidence>
<name>A0A0K0CXJ1_ANGCA</name>
<evidence type="ECO:0000259" key="4">
    <source>
        <dbReference type="Pfam" id="PF14768"/>
    </source>
</evidence>
<keyword evidence="3" id="KW-0862">Zinc</keyword>
<evidence type="ECO:0000313" key="5">
    <source>
        <dbReference type="Proteomes" id="UP000035642"/>
    </source>
</evidence>
<protein>
    <submittedName>
        <fullName evidence="6">RPA_interact_C domain-containing protein</fullName>
    </submittedName>
</protein>
<dbReference type="InterPro" id="IPR028159">
    <property type="entry name" value="RPA_interact_C_dom"/>
</dbReference>
<evidence type="ECO:0000256" key="2">
    <source>
        <dbReference type="ARBA" id="ARBA00022771"/>
    </source>
</evidence>
<dbReference type="GO" id="GO:0005634">
    <property type="term" value="C:nucleus"/>
    <property type="evidence" value="ECO:0007669"/>
    <property type="project" value="TreeGrafter"/>
</dbReference>
<dbReference type="InterPro" id="IPR028156">
    <property type="entry name" value="RIP"/>
</dbReference>
<evidence type="ECO:0000256" key="3">
    <source>
        <dbReference type="ARBA" id="ARBA00022833"/>
    </source>
</evidence>